<evidence type="ECO:0000256" key="5">
    <source>
        <dbReference type="ARBA" id="ARBA00022676"/>
    </source>
</evidence>
<dbReference type="SUPFAM" id="SSF53448">
    <property type="entry name" value="Nucleotide-diphospho-sugar transferases"/>
    <property type="match status" value="1"/>
</dbReference>
<dbReference type="Pfam" id="PF00535">
    <property type="entry name" value="Glycos_transf_2"/>
    <property type="match status" value="1"/>
</dbReference>
<evidence type="ECO:0000256" key="6">
    <source>
        <dbReference type="ARBA" id="ARBA00022679"/>
    </source>
</evidence>
<dbReference type="RefSeq" id="WP_211328672.1">
    <property type="nucleotide sequence ID" value="NZ_QTTT01000001.1"/>
</dbReference>
<evidence type="ECO:0000256" key="1">
    <source>
        <dbReference type="ARBA" id="ARBA00004389"/>
    </source>
</evidence>
<evidence type="ECO:0000256" key="2">
    <source>
        <dbReference type="ARBA" id="ARBA00004922"/>
    </source>
</evidence>
<keyword evidence="8" id="KW-0256">Endoplasmic reticulum</keyword>
<feature type="region of interest" description="Disordered" evidence="13">
    <location>
        <begin position="1"/>
        <end position="23"/>
    </location>
</feature>
<accession>A0A3D9SXC7</accession>
<evidence type="ECO:0000256" key="9">
    <source>
        <dbReference type="ARBA" id="ARBA00022968"/>
    </source>
</evidence>
<keyword evidence="5" id="KW-0328">Glycosyltransferase</keyword>
<dbReference type="GO" id="GO:0004581">
    <property type="term" value="F:dolichyl-phosphate beta-glucosyltransferase activity"/>
    <property type="evidence" value="ECO:0007669"/>
    <property type="project" value="UniProtKB-EC"/>
</dbReference>
<comment type="caution">
    <text evidence="15">The sequence shown here is derived from an EMBL/GenBank/DDBJ whole genome shotgun (WGS) entry which is preliminary data.</text>
</comment>
<evidence type="ECO:0000256" key="4">
    <source>
        <dbReference type="ARBA" id="ARBA00012583"/>
    </source>
</evidence>
<comment type="similarity">
    <text evidence="3">Belongs to the glycosyltransferase 2 family.</text>
</comment>
<gene>
    <name evidence="15" type="ORF">DFJ69_4196</name>
</gene>
<evidence type="ECO:0000256" key="3">
    <source>
        <dbReference type="ARBA" id="ARBA00006739"/>
    </source>
</evidence>
<feature type="domain" description="Glycosyltransferase 2-like" evidence="14">
    <location>
        <begin position="29"/>
        <end position="187"/>
    </location>
</feature>
<dbReference type="PANTHER" id="PTHR10859">
    <property type="entry name" value="GLYCOSYL TRANSFERASE"/>
    <property type="match status" value="1"/>
</dbReference>
<evidence type="ECO:0000313" key="16">
    <source>
        <dbReference type="Proteomes" id="UP000256661"/>
    </source>
</evidence>
<dbReference type="GO" id="GO:0006487">
    <property type="term" value="P:protein N-linked glycosylation"/>
    <property type="evidence" value="ECO:0007669"/>
    <property type="project" value="TreeGrafter"/>
</dbReference>
<dbReference type="InterPro" id="IPR035518">
    <property type="entry name" value="DPG_synthase"/>
</dbReference>
<evidence type="ECO:0000256" key="11">
    <source>
        <dbReference type="ARBA" id="ARBA00023136"/>
    </source>
</evidence>
<evidence type="ECO:0000256" key="8">
    <source>
        <dbReference type="ARBA" id="ARBA00022824"/>
    </source>
</evidence>
<dbReference type="InterPro" id="IPR029044">
    <property type="entry name" value="Nucleotide-diphossugar_trans"/>
</dbReference>
<keyword evidence="10" id="KW-1133">Transmembrane helix</keyword>
<dbReference type="PANTHER" id="PTHR10859:SF91">
    <property type="entry name" value="DOLICHYL-PHOSPHATE BETA-GLUCOSYLTRANSFERASE"/>
    <property type="match status" value="1"/>
</dbReference>
<dbReference type="EMBL" id="QTTT01000001">
    <property type="protein sequence ID" value="REE98703.1"/>
    <property type="molecule type" value="Genomic_DNA"/>
</dbReference>
<protein>
    <recommendedName>
        <fullName evidence="4">dolichyl-phosphate beta-glucosyltransferase</fullName>
        <ecNumber evidence="4">2.4.1.117</ecNumber>
    </recommendedName>
</protein>
<proteinExistence type="inferred from homology"/>
<reference evidence="15 16" key="1">
    <citation type="submission" date="2018-08" db="EMBL/GenBank/DDBJ databases">
        <title>Sequencing the genomes of 1000 actinobacteria strains.</title>
        <authorList>
            <person name="Klenk H.-P."/>
        </authorList>
    </citation>
    <scope>NUCLEOTIDE SEQUENCE [LARGE SCALE GENOMIC DNA]</scope>
    <source>
        <strain evidence="15 16">DSM 43927</strain>
    </source>
</reference>
<dbReference type="Proteomes" id="UP000256661">
    <property type="component" value="Unassembled WGS sequence"/>
</dbReference>
<evidence type="ECO:0000256" key="12">
    <source>
        <dbReference type="ARBA" id="ARBA00045097"/>
    </source>
</evidence>
<sequence>MTATPFLCRPASSGAGAPAGEGERPVDLSVVVPVYNERSRLGATLEAIRGHLTEQPGWWELIVVDDGSTDGSARLVEALADPRVLLVRSPRNRGKGHAVRAGVRASRGRLVLFSDADLATPIEELARLRGRLDQGFSAAIGSRAYPGARGRVREHPVRRVLGRLGNLVIRAVLVPGIADTQCGFKLFDGDRARQVFAVARIDGWAFDAEILHLFLRRGWSVAEVPVRWTHREGSKLRPFDYLEVLADVFRVRLGDRERARVGTRR</sequence>
<dbReference type="Gene3D" id="3.90.550.10">
    <property type="entry name" value="Spore Coat Polysaccharide Biosynthesis Protein SpsA, Chain A"/>
    <property type="match status" value="1"/>
</dbReference>
<dbReference type="EC" id="2.4.1.117" evidence="4"/>
<keyword evidence="11" id="KW-0472">Membrane</keyword>
<evidence type="ECO:0000313" key="15">
    <source>
        <dbReference type="EMBL" id="REE98703.1"/>
    </source>
</evidence>
<evidence type="ECO:0000256" key="10">
    <source>
        <dbReference type="ARBA" id="ARBA00022989"/>
    </source>
</evidence>
<evidence type="ECO:0000259" key="14">
    <source>
        <dbReference type="Pfam" id="PF00535"/>
    </source>
</evidence>
<dbReference type="CDD" id="cd04188">
    <property type="entry name" value="DPG_synthase"/>
    <property type="match status" value="1"/>
</dbReference>
<dbReference type="InterPro" id="IPR001173">
    <property type="entry name" value="Glyco_trans_2-like"/>
</dbReference>
<evidence type="ECO:0000256" key="13">
    <source>
        <dbReference type="SAM" id="MobiDB-lite"/>
    </source>
</evidence>
<comment type="subcellular location">
    <subcellularLocation>
        <location evidence="1">Endoplasmic reticulum membrane</location>
        <topology evidence="1">Single-pass membrane protein</topology>
    </subcellularLocation>
</comment>
<dbReference type="AlphaFoldDB" id="A0A3D9SXC7"/>
<keyword evidence="9" id="KW-0735">Signal-anchor</keyword>
<keyword evidence="7" id="KW-0812">Transmembrane</keyword>
<name>A0A3D9SXC7_9ACTN</name>
<comment type="catalytic activity">
    <reaction evidence="12">
        <text>a di-trans,poly-cis-dolichyl phosphate + UDP-alpha-D-glucose = a di-trans,poly-cis-dolichyl beta-D-glucosyl phosphate + UDP</text>
        <dbReference type="Rhea" id="RHEA:15401"/>
        <dbReference type="Rhea" id="RHEA-COMP:19498"/>
        <dbReference type="Rhea" id="RHEA-COMP:19502"/>
        <dbReference type="ChEBI" id="CHEBI:57525"/>
        <dbReference type="ChEBI" id="CHEBI:57683"/>
        <dbReference type="ChEBI" id="CHEBI:58223"/>
        <dbReference type="ChEBI" id="CHEBI:58885"/>
        <dbReference type="EC" id="2.4.1.117"/>
    </reaction>
    <physiologicalReaction direction="left-to-right" evidence="12">
        <dbReference type="Rhea" id="RHEA:15402"/>
    </physiologicalReaction>
</comment>
<evidence type="ECO:0000256" key="7">
    <source>
        <dbReference type="ARBA" id="ARBA00022692"/>
    </source>
</evidence>
<organism evidence="15 16">
    <name type="scientific">Thermomonospora umbrina</name>
    <dbReference type="NCBI Taxonomy" id="111806"/>
    <lineage>
        <taxon>Bacteria</taxon>
        <taxon>Bacillati</taxon>
        <taxon>Actinomycetota</taxon>
        <taxon>Actinomycetes</taxon>
        <taxon>Streptosporangiales</taxon>
        <taxon>Thermomonosporaceae</taxon>
        <taxon>Thermomonospora</taxon>
    </lineage>
</organism>
<keyword evidence="16" id="KW-1185">Reference proteome</keyword>
<keyword evidence="6 15" id="KW-0808">Transferase</keyword>
<feature type="compositionally biased region" description="Low complexity" evidence="13">
    <location>
        <begin position="10"/>
        <end position="20"/>
    </location>
</feature>
<comment type="pathway">
    <text evidence="2">Protein modification; protein glycosylation.</text>
</comment>